<evidence type="ECO:0000256" key="7">
    <source>
        <dbReference type="ARBA" id="ARBA00023306"/>
    </source>
</evidence>
<dbReference type="VEuPathDB" id="VectorBase:AARA21_010608"/>
<feature type="region of interest" description="Disordered" evidence="9">
    <location>
        <begin position="1"/>
        <end position="72"/>
    </location>
</feature>
<feature type="compositionally biased region" description="Low complexity" evidence="9">
    <location>
        <begin position="899"/>
        <end position="914"/>
    </location>
</feature>
<keyword evidence="6" id="KW-0539">Nucleus</keyword>
<dbReference type="CDD" id="cd00009">
    <property type="entry name" value="AAA"/>
    <property type="match status" value="1"/>
</dbReference>
<keyword evidence="7" id="KW-0131">Cell cycle</keyword>
<dbReference type="EnsemblMetazoa" id="AARA009412-RA">
    <property type="protein sequence ID" value="AARA009412-PA"/>
    <property type="gene ID" value="AARA009412"/>
</dbReference>
<evidence type="ECO:0000313" key="12">
    <source>
        <dbReference type="Proteomes" id="UP000075840"/>
    </source>
</evidence>
<proteinExistence type="inferred from homology"/>
<dbReference type="GO" id="GO:0006260">
    <property type="term" value="P:DNA replication"/>
    <property type="evidence" value="ECO:0007669"/>
    <property type="project" value="UniProtKB-KW"/>
</dbReference>
<evidence type="ECO:0000256" key="4">
    <source>
        <dbReference type="ARBA" id="ARBA00022840"/>
    </source>
</evidence>
<dbReference type="SMART" id="SM00382">
    <property type="entry name" value="AAA"/>
    <property type="match status" value="1"/>
</dbReference>
<dbReference type="Proteomes" id="UP000075840">
    <property type="component" value="Unassembled WGS sequence"/>
</dbReference>
<dbReference type="GO" id="GO:0003677">
    <property type="term" value="F:DNA binding"/>
    <property type="evidence" value="ECO:0007669"/>
    <property type="project" value="UniProtKB-KW"/>
</dbReference>
<dbReference type="GO" id="GO:0005524">
    <property type="term" value="F:ATP binding"/>
    <property type="evidence" value="ECO:0007669"/>
    <property type="project" value="UniProtKB-KW"/>
</dbReference>
<dbReference type="InterPro" id="IPR003593">
    <property type="entry name" value="AAA+_ATPase"/>
</dbReference>
<keyword evidence="12" id="KW-1185">Reference proteome</keyword>
<feature type="compositionally biased region" description="Acidic residues" evidence="9">
    <location>
        <begin position="1"/>
        <end position="29"/>
    </location>
</feature>
<evidence type="ECO:0000256" key="6">
    <source>
        <dbReference type="ARBA" id="ARBA00023242"/>
    </source>
</evidence>
<dbReference type="AlphaFoldDB" id="A0A182I758"/>
<dbReference type="Pfam" id="PF00004">
    <property type="entry name" value="AAA"/>
    <property type="match status" value="1"/>
</dbReference>
<dbReference type="CDD" id="cd18140">
    <property type="entry name" value="HLD_clamp_RFC"/>
    <property type="match status" value="1"/>
</dbReference>
<dbReference type="InterPro" id="IPR047854">
    <property type="entry name" value="RFC_lid"/>
</dbReference>
<organism evidence="11 12">
    <name type="scientific">Anopheles arabiensis</name>
    <name type="common">Mosquito</name>
    <dbReference type="NCBI Taxonomy" id="7173"/>
    <lineage>
        <taxon>Eukaryota</taxon>
        <taxon>Metazoa</taxon>
        <taxon>Ecdysozoa</taxon>
        <taxon>Arthropoda</taxon>
        <taxon>Hexapoda</taxon>
        <taxon>Insecta</taxon>
        <taxon>Pterygota</taxon>
        <taxon>Neoptera</taxon>
        <taxon>Endopterygota</taxon>
        <taxon>Diptera</taxon>
        <taxon>Nematocera</taxon>
        <taxon>Culicoidea</taxon>
        <taxon>Culicidae</taxon>
        <taxon>Anophelinae</taxon>
        <taxon>Anopheles</taxon>
    </lineage>
</organism>
<dbReference type="Gene3D" id="1.10.8.60">
    <property type="match status" value="1"/>
</dbReference>
<dbReference type="PANTHER" id="PTHR46765">
    <property type="entry name" value="P-LOOP CONTAINING NUCLEOSIDE TRIPHOSPHATE HYDROLASES SUPERFAMILY PROTEIN"/>
    <property type="match status" value="1"/>
</dbReference>
<protein>
    <recommendedName>
        <fullName evidence="10">AAA+ ATPase domain-containing protein</fullName>
    </recommendedName>
</protein>
<dbReference type="GO" id="GO:0016887">
    <property type="term" value="F:ATP hydrolysis activity"/>
    <property type="evidence" value="ECO:0007669"/>
    <property type="project" value="InterPro"/>
</dbReference>
<evidence type="ECO:0000256" key="9">
    <source>
        <dbReference type="SAM" id="MobiDB-lite"/>
    </source>
</evidence>
<evidence type="ECO:0000256" key="1">
    <source>
        <dbReference type="ARBA" id="ARBA00004123"/>
    </source>
</evidence>
<dbReference type="GO" id="GO:0005634">
    <property type="term" value="C:nucleus"/>
    <property type="evidence" value="ECO:0007669"/>
    <property type="project" value="UniProtKB-SubCell"/>
</dbReference>
<dbReference type="PANTHER" id="PTHR46765:SF1">
    <property type="entry name" value="P-LOOP CONTAINING NUCLEOSIDE TRIPHOSPHATE HYDROLASES SUPERFAMILY PROTEIN"/>
    <property type="match status" value="1"/>
</dbReference>
<name>A0A182I758_ANOAR</name>
<comment type="similarity">
    <text evidence="8">Belongs to the activator 1 small subunits family. CTF18 subfamily.</text>
</comment>
<evidence type="ECO:0000256" key="3">
    <source>
        <dbReference type="ARBA" id="ARBA00022741"/>
    </source>
</evidence>
<comment type="subcellular location">
    <subcellularLocation>
        <location evidence="1">Nucleus</location>
    </subcellularLocation>
</comment>
<feature type="region of interest" description="Disordered" evidence="9">
    <location>
        <begin position="88"/>
        <end position="118"/>
    </location>
</feature>
<keyword evidence="2" id="KW-0235">DNA replication</keyword>
<dbReference type="InterPro" id="IPR003959">
    <property type="entry name" value="ATPase_AAA_core"/>
</dbReference>
<feature type="domain" description="AAA+ ATPase" evidence="10">
    <location>
        <begin position="399"/>
        <end position="547"/>
    </location>
</feature>
<evidence type="ECO:0000256" key="8">
    <source>
        <dbReference type="ARBA" id="ARBA00043975"/>
    </source>
</evidence>
<dbReference type="InterPro" id="IPR027417">
    <property type="entry name" value="P-loop_NTPase"/>
</dbReference>
<keyword evidence="4" id="KW-0067">ATP-binding</keyword>
<keyword evidence="5" id="KW-0238">DNA-binding</keyword>
<feature type="compositionally biased region" description="Polar residues" evidence="9">
    <location>
        <begin position="51"/>
        <end position="60"/>
    </location>
</feature>
<dbReference type="FunFam" id="3.40.50.300:FF:001083">
    <property type="entry name" value="Chromosome transmission fidelity factor 18"/>
    <property type="match status" value="1"/>
</dbReference>
<dbReference type="EMBL" id="APCN01003367">
    <property type="status" value="NOT_ANNOTATED_CDS"/>
    <property type="molecule type" value="Genomic_DNA"/>
</dbReference>
<sequence>MDQYPTEEEEFELVYGDDLDAMDELDDEPPPAARNAPSVPGTPSAIGGPRASSSCSNYRTPGQLGTIDESPLASPALSVITRGSSTAHKRLFDTPGPSSQSTAPNGVGKYGRAASTPFPGATGTANALATLQQMDANPRKRRLEALFGDIQDIEEEPFEEEYVYSSQKKTKTEEEQDMELIERILEARHRYNAVANPLKPSMLSRAEALHRFKMDNISLEPPKWPSMTIKRDDKTCVYVRFHSEEFEKDQIDEISCTSGARYNGLLGAEKERIWREANEIVAKRLTEPANAIAAPASEVEEIVIPSESNVLWVEKYRPRRYIDLLSDETTNRSLLQWLKLWDKAVFGREPVKKQKDPKTQLSNFNKKTGRFESNGGWVKGARKARSTLNTELDEHGCPVQKVALLAGPPGLGKTTLAHTIARHAGYAVREVNASDDRSPDAFRLVLENGTQMKSVLNEERRPNCIVLDEIDGAPVAAIEFLLRFIAGNVGAAKAAGAAGGGGGGVKKTGKAARDKFVLKRPIICICNDMYAPALRQLRQVAYVVNFPPTEGVRLAERLLVIAKKERIKTDLTSMLALAEKTGNDVRACLSMLQFFACANKPIRLTDVLKCNVGQKDRHKGLFSIWSSIFQIQRPKKTITVDANATVTEMVTLTDMSASTRMSTVLQVVQMAGDYERLTQGVYENYLHQKMPDADMCGVAEATEWFSFNDRLQRAINQLQNYAIYPYLAYAFVMWHYLFATLAWPKINFPSKGYEHSQKLASTKLIMTGLRKGLSAHLKGIGEGAAVLIDTIPMLKRVINPTLRSVSLQLLSQKEKSDLTHTVEVMADFGLNYIQLKTPEGTYQYQLNPDLDQLCSFGGGATGQTSTYFGKQIVSREVELEQMRRAQPKMLEESAGRGGRATAAGAKPGKGLANGWHKENAAPEQSGRKDGAGGRGTAGEKSSPELPNHLRTLKPKQIVQKTKQVVSETPFRHQRRRRRCIIIQMFSLPVTTGSTRRCVFLSPNRSRKGANKGVPKYGIKSITPSSIYMEKMIGN</sequence>
<evidence type="ECO:0000313" key="11">
    <source>
        <dbReference type="EnsemblMetazoa" id="AARA009412-PA"/>
    </source>
</evidence>
<dbReference type="Gene3D" id="3.40.50.300">
    <property type="entry name" value="P-loop containing nucleotide triphosphate hydrolases"/>
    <property type="match status" value="1"/>
</dbReference>
<reference evidence="11" key="1">
    <citation type="submission" date="2022-08" db="UniProtKB">
        <authorList>
            <consortium name="EnsemblMetazoa"/>
        </authorList>
    </citation>
    <scope>IDENTIFICATION</scope>
    <source>
        <strain evidence="11">Dongola</strain>
    </source>
</reference>
<evidence type="ECO:0000256" key="2">
    <source>
        <dbReference type="ARBA" id="ARBA00022705"/>
    </source>
</evidence>
<dbReference type="VEuPathDB" id="VectorBase:AARA009412"/>
<feature type="compositionally biased region" description="Basic and acidic residues" evidence="9">
    <location>
        <begin position="915"/>
        <end position="931"/>
    </location>
</feature>
<evidence type="ECO:0000256" key="5">
    <source>
        <dbReference type="ARBA" id="ARBA00023125"/>
    </source>
</evidence>
<keyword evidence="3" id="KW-0547">Nucleotide-binding</keyword>
<evidence type="ECO:0000259" key="10">
    <source>
        <dbReference type="SMART" id="SM00382"/>
    </source>
</evidence>
<accession>A0A182I758</accession>
<dbReference type="SUPFAM" id="SSF52540">
    <property type="entry name" value="P-loop containing nucleoside triphosphate hydrolases"/>
    <property type="match status" value="1"/>
</dbReference>
<dbReference type="InterPro" id="IPR053016">
    <property type="entry name" value="CTF18-RFC_complex"/>
</dbReference>
<feature type="region of interest" description="Disordered" evidence="9">
    <location>
        <begin position="888"/>
        <end position="947"/>
    </location>
</feature>